<feature type="compositionally biased region" description="Basic and acidic residues" evidence="5">
    <location>
        <begin position="63"/>
        <end position="74"/>
    </location>
</feature>
<dbReference type="AlphaFoldDB" id="A0A7X5RML0"/>
<name>A0A7X5RML0_9ALTE</name>
<evidence type="ECO:0000313" key="7">
    <source>
        <dbReference type="EMBL" id="NDV92851.1"/>
    </source>
</evidence>
<keyword evidence="4" id="KW-0574">Periplasm</keyword>
<evidence type="ECO:0000256" key="2">
    <source>
        <dbReference type="ARBA" id="ARBA00008441"/>
    </source>
</evidence>
<feature type="signal peptide" evidence="6">
    <location>
        <begin position="1"/>
        <end position="22"/>
    </location>
</feature>
<evidence type="ECO:0000256" key="6">
    <source>
        <dbReference type="SAM" id="SignalP"/>
    </source>
</evidence>
<dbReference type="GO" id="GO:0051082">
    <property type="term" value="F:unfolded protein binding"/>
    <property type="evidence" value="ECO:0007669"/>
    <property type="project" value="TreeGrafter"/>
</dbReference>
<dbReference type="InterPro" id="IPR052211">
    <property type="entry name" value="Cpx_auxiliary_protein"/>
</dbReference>
<protein>
    <recommendedName>
        <fullName evidence="9">Periplasmic heavy metal sensor</fullName>
    </recommendedName>
</protein>
<proteinExistence type="inferred from homology"/>
<evidence type="ECO:0000256" key="3">
    <source>
        <dbReference type="ARBA" id="ARBA00022729"/>
    </source>
</evidence>
<evidence type="ECO:0000256" key="1">
    <source>
        <dbReference type="ARBA" id="ARBA00004418"/>
    </source>
</evidence>
<feature type="region of interest" description="Disordered" evidence="5">
    <location>
        <begin position="63"/>
        <end position="96"/>
    </location>
</feature>
<dbReference type="Pfam" id="PF07813">
    <property type="entry name" value="LTXXQ"/>
    <property type="match status" value="2"/>
</dbReference>
<dbReference type="Proteomes" id="UP000470213">
    <property type="component" value="Unassembled WGS sequence"/>
</dbReference>
<dbReference type="Gene3D" id="1.20.120.1490">
    <property type="match status" value="2"/>
</dbReference>
<accession>A0A7X5RML0</accession>
<comment type="similarity">
    <text evidence="2">Belongs to the CpxP/Spy family.</text>
</comment>
<comment type="caution">
    <text evidence="7">The sequence shown here is derived from an EMBL/GenBank/DDBJ whole genome shotgun (WGS) entry which is preliminary data.</text>
</comment>
<keyword evidence="3 6" id="KW-0732">Signal</keyword>
<gene>
    <name evidence="7" type="ORF">GTH32_16905</name>
</gene>
<feature type="region of interest" description="Disordered" evidence="5">
    <location>
        <begin position="137"/>
        <end position="165"/>
    </location>
</feature>
<evidence type="ECO:0000256" key="4">
    <source>
        <dbReference type="ARBA" id="ARBA00022764"/>
    </source>
</evidence>
<evidence type="ECO:0000313" key="8">
    <source>
        <dbReference type="Proteomes" id="UP000470213"/>
    </source>
</evidence>
<dbReference type="PANTHER" id="PTHR38102">
    <property type="entry name" value="PERIPLASMIC CHAPERONE SPY"/>
    <property type="match status" value="1"/>
</dbReference>
<dbReference type="RefSeq" id="WP_163087961.1">
    <property type="nucleotide sequence ID" value="NZ_JAAAWN010000030.1"/>
</dbReference>
<comment type="subcellular location">
    <subcellularLocation>
        <location evidence="1">Periplasm</location>
    </subcellularLocation>
</comment>
<evidence type="ECO:0000256" key="5">
    <source>
        <dbReference type="SAM" id="MobiDB-lite"/>
    </source>
</evidence>
<keyword evidence="8" id="KW-1185">Reference proteome</keyword>
<evidence type="ECO:0008006" key="9">
    <source>
        <dbReference type="Google" id="ProtNLM"/>
    </source>
</evidence>
<dbReference type="EMBL" id="JAAAWN010000030">
    <property type="protein sequence ID" value="NDV92851.1"/>
    <property type="molecule type" value="Genomic_DNA"/>
</dbReference>
<dbReference type="InterPro" id="IPR012899">
    <property type="entry name" value="LTXXQ"/>
</dbReference>
<sequence>MKVMIIATLVASTVALSQPAEANPRGHHKRNHSPIEGLVHQLHDLSLSSVQKAEIKSLIEDFKEAQPRPEKPERPALTTLRSASAESIRAQAEEKVSERETQGLKIAELRSQVFAVLTAEQQSTLLARAEDFKDKRNAKRANFSDKKGQGKKPRSPFRGNPFRGIDLSDEQRESLRTLSASFKETMDAHKANMEAFREAQADLVQSGSFSSDAFEALSLRYHDAMVSAEVDKAFNQQAMLAVLTDEQIAELEVQNEERSFFQKLLKRG</sequence>
<organism evidence="7 8">
    <name type="scientific">Alteromonas profundi</name>
    <dbReference type="NCBI Taxonomy" id="2696062"/>
    <lineage>
        <taxon>Bacteria</taxon>
        <taxon>Pseudomonadati</taxon>
        <taxon>Pseudomonadota</taxon>
        <taxon>Gammaproteobacteria</taxon>
        <taxon>Alteromonadales</taxon>
        <taxon>Alteromonadaceae</taxon>
        <taxon>Alteromonas/Salinimonas group</taxon>
        <taxon>Alteromonas</taxon>
    </lineage>
</organism>
<reference evidence="7 8" key="1">
    <citation type="submission" date="2020-01" db="EMBL/GenBank/DDBJ databases">
        <authorList>
            <person name="Chen J."/>
            <person name="Zhu S."/>
            <person name="Yang J."/>
        </authorList>
    </citation>
    <scope>NUCLEOTIDE SEQUENCE [LARGE SCALE GENOMIC DNA]</scope>
    <source>
        <strain evidence="7 8">345S023</strain>
    </source>
</reference>
<dbReference type="PANTHER" id="PTHR38102:SF1">
    <property type="entry name" value="PERIPLASMIC CHAPERONE SPY"/>
    <property type="match status" value="1"/>
</dbReference>
<feature type="chain" id="PRO_5030930176" description="Periplasmic heavy metal sensor" evidence="6">
    <location>
        <begin position="23"/>
        <end position="268"/>
    </location>
</feature>
<dbReference type="GO" id="GO:0030288">
    <property type="term" value="C:outer membrane-bounded periplasmic space"/>
    <property type="evidence" value="ECO:0007669"/>
    <property type="project" value="TreeGrafter"/>
</dbReference>